<evidence type="ECO:0000256" key="4">
    <source>
        <dbReference type="ARBA" id="ARBA00022692"/>
    </source>
</evidence>
<dbReference type="SUPFAM" id="SSF103481">
    <property type="entry name" value="Multidrug resistance efflux transporter EmrE"/>
    <property type="match status" value="2"/>
</dbReference>
<feature type="transmembrane region" description="Helical" evidence="7">
    <location>
        <begin position="122"/>
        <end position="141"/>
    </location>
</feature>
<evidence type="ECO:0000259" key="8">
    <source>
        <dbReference type="Pfam" id="PF00892"/>
    </source>
</evidence>
<evidence type="ECO:0000313" key="10">
    <source>
        <dbReference type="Proteomes" id="UP000182379"/>
    </source>
</evidence>
<dbReference type="InterPro" id="IPR037185">
    <property type="entry name" value="EmrE-like"/>
</dbReference>
<feature type="transmembrane region" description="Helical" evidence="7">
    <location>
        <begin position="284"/>
        <end position="302"/>
    </location>
</feature>
<feature type="transmembrane region" description="Helical" evidence="7">
    <location>
        <begin position="31"/>
        <end position="54"/>
    </location>
</feature>
<dbReference type="EMBL" id="FNOP01000011">
    <property type="protein sequence ID" value="SDX05518.1"/>
    <property type="molecule type" value="Genomic_DNA"/>
</dbReference>
<feature type="transmembrane region" description="Helical" evidence="7">
    <location>
        <begin position="231"/>
        <end position="249"/>
    </location>
</feature>
<protein>
    <submittedName>
        <fullName evidence="9">EamA domain-containing membrane protein RarD</fullName>
    </submittedName>
</protein>
<keyword evidence="3" id="KW-1003">Cell membrane</keyword>
<dbReference type="InterPro" id="IPR000620">
    <property type="entry name" value="EamA_dom"/>
</dbReference>
<dbReference type="GO" id="GO:0005886">
    <property type="term" value="C:plasma membrane"/>
    <property type="evidence" value="ECO:0007669"/>
    <property type="project" value="UniProtKB-SubCell"/>
</dbReference>
<dbReference type="GeneID" id="78334578"/>
<comment type="caution">
    <text evidence="9">The sequence shown here is derived from an EMBL/GenBank/DDBJ whole genome shotgun (WGS) entry which is preliminary data.</text>
</comment>
<evidence type="ECO:0000256" key="5">
    <source>
        <dbReference type="ARBA" id="ARBA00022989"/>
    </source>
</evidence>
<feature type="transmembrane region" description="Helical" evidence="7">
    <location>
        <begin position="147"/>
        <end position="165"/>
    </location>
</feature>
<dbReference type="RefSeq" id="WP_012938202.1">
    <property type="nucleotide sequence ID" value="NZ_CALAKB010000018.1"/>
</dbReference>
<comment type="similarity">
    <text evidence="2">Belongs to the EamA transporter family.</text>
</comment>
<evidence type="ECO:0000256" key="1">
    <source>
        <dbReference type="ARBA" id="ARBA00004651"/>
    </source>
</evidence>
<evidence type="ECO:0000256" key="2">
    <source>
        <dbReference type="ARBA" id="ARBA00007362"/>
    </source>
</evidence>
<keyword evidence="6 7" id="KW-0472">Membrane</keyword>
<dbReference type="OMA" id="FMKSEWN"/>
<evidence type="ECO:0000256" key="7">
    <source>
        <dbReference type="SAM" id="Phobius"/>
    </source>
</evidence>
<dbReference type="PANTHER" id="PTHR42920:SF5">
    <property type="entry name" value="EAMA DOMAIN-CONTAINING PROTEIN"/>
    <property type="match status" value="1"/>
</dbReference>
<dbReference type="PANTHER" id="PTHR42920">
    <property type="entry name" value="OS03G0707200 PROTEIN-RELATED"/>
    <property type="match status" value="1"/>
</dbReference>
<feature type="domain" description="EamA" evidence="8">
    <location>
        <begin position="3"/>
        <end position="138"/>
    </location>
</feature>
<gene>
    <name evidence="9" type="ORF">SAMN05216495_11174</name>
</gene>
<keyword evidence="5 7" id="KW-1133">Transmembrane helix</keyword>
<feature type="transmembrane region" description="Helical" evidence="7">
    <location>
        <begin position="177"/>
        <end position="201"/>
    </location>
</feature>
<dbReference type="AlphaFoldDB" id="A0A1H2YL30"/>
<feature type="transmembrane region" description="Helical" evidence="7">
    <location>
        <begin position="93"/>
        <end position="115"/>
    </location>
</feature>
<reference evidence="9 10" key="1">
    <citation type="submission" date="2016-10" db="EMBL/GenBank/DDBJ databases">
        <authorList>
            <person name="Varghese N."/>
            <person name="Submissions S."/>
        </authorList>
    </citation>
    <scope>NUCLEOTIDE SEQUENCE [LARGE SCALE GENOMIC DNA]</scope>
    <source>
        <strain evidence="9 10">WCC6</strain>
    </source>
</reference>
<proteinExistence type="inferred from homology"/>
<sequence>MNKGYIFVLVTAFLFGTMETALKFFGGMFHPIQITFLRFLIGGLVLMPMAFSALKKKNVQLNGQDLKFFLFSGFLGVVVSMILYQMAIVYGKASVNGVIFSCNPVFVVLFAYFLLGEPIDKLTIFSLMASFAGIVCIVNPVNMTGSQLSIILILLSAMTFALYGIAGRKHAQRYGGIAMTSLSFLCGSLEMLVLIGISTFAPVRDLMLSLGLKVFTDIPILGGLTAAHIPPLAYIAVGVTGLGYASYFLAMEYTDPATASLAFYIKPILTAFMAWLVIDEPITVNMIVGIALILFGSCLSIISKRKKAA</sequence>
<accession>A0A1H2YL30</accession>
<comment type="subcellular location">
    <subcellularLocation>
        <location evidence="1">Cell membrane</location>
        <topology evidence="1">Multi-pass membrane protein</topology>
    </subcellularLocation>
</comment>
<dbReference type="Gene3D" id="1.10.3730.20">
    <property type="match status" value="1"/>
</dbReference>
<dbReference type="Pfam" id="PF00892">
    <property type="entry name" value="EamA"/>
    <property type="match status" value="2"/>
</dbReference>
<evidence type="ECO:0000256" key="3">
    <source>
        <dbReference type="ARBA" id="ARBA00022475"/>
    </source>
</evidence>
<feature type="domain" description="EamA" evidence="8">
    <location>
        <begin position="149"/>
        <end position="300"/>
    </location>
</feature>
<feature type="transmembrane region" description="Helical" evidence="7">
    <location>
        <begin position="261"/>
        <end position="278"/>
    </location>
</feature>
<evidence type="ECO:0000313" key="9">
    <source>
        <dbReference type="EMBL" id="SDX05518.1"/>
    </source>
</evidence>
<dbReference type="InterPro" id="IPR051258">
    <property type="entry name" value="Diverse_Substrate_Transporter"/>
</dbReference>
<keyword evidence="4 7" id="KW-0812">Transmembrane</keyword>
<organism evidence="9 10">
    <name type="scientific">Acidaminococcus fermentans</name>
    <dbReference type="NCBI Taxonomy" id="905"/>
    <lineage>
        <taxon>Bacteria</taxon>
        <taxon>Bacillati</taxon>
        <taxon>Bacillota</taxon>
        <taxon>Negativicutes</taxon>
        <taxon>Acidaminococcales</taxon>
        <taxon>Acidaminococcaceae</taxon>
        <taxon>Acidaminococcus</taxon>
    </lineage>
</organism>
<dbReference type="Proteomes" id="UP000182379">
    <property type="component" value="Unassembled WGS sequence"/>
</dbReference>
<evidence type="ECO:0000256" key="6">
    <source>
        <dbReference type="ARBA" id="ARBA00023136"/>
    </source>
</evidence>
<feature type="transmembrane region" description="Helical" evidence="7">
    <location>
        <begin position="66"/>
        <end position="87"/>
    </location>
</feature>
<name>A0A1H2YL30_ACIFE</name>